<name>A0AC59ZGD8_RANTA</name>
<evidence type="ECO:0000313" key="1">
    <source>
        <dbReference type="EMBL" id="CAN0420300.1"/>
    </source>
</evidence>
<dbReference type="EMBL" id="OX596087">
    <property type="protein sequence ID" value="CAN0420300.1"/>
    <property type="molecule type" value="Genomic_DNA"/>
</dbReference>
<reference evidence="1" key="2">
    <citation type="submission" date="2025-03" db="EMBL/GenBank/DDBJ databases">
        <authorList>
            <consortium name="ELIXIR-Norway"/>
            <consortium name="Elixir Norway"/>
        </authorList>
    </citation>
    <scope>NUCLEOTIDE SEQUENCE</scope>
</reference>
<proteinExistence type="predicted"/>
<dbReference type="Proteomes" id="UP001162501">
    <property type="component" value="Chromosome 3"/>
</dbReference>
<reference evidence="1" key="1">
    <citation type="submission" date="2023-05" db="EMBL/GenBank/DDBJ databases">
        <authorList>
            <consortium name="ELIXIR-Norway"/>
        </authorList>
    </citation>
    <scope>NUCLEOTIDE SEQUENCE</scope>
</reference>
<accession>A0AC59ZGD8</accession>
<protein>
    <submittedName>
        <fullName evidence="1">Uncharacterized protein</fullName>
    </submittedName>
</protein>
<evidence type="ECO:0000313" key="2">
    <source>
        <dbReference type="Proteomes" id="UP001162501"/>
    </source>
</evidence>
<sequence>MPFIIEVPSARLLKGSHYSVPCVALSAAPVSFLKPASAGAASSDAWPLSLKYRVLPISALTVMLGQGTRATWELCGDADAQVLLETP</sequence>
<organism evidence="1 2">
    <name type="scientific">Rangifer tarandus platyrhynchus</name>
    <name type="common">Svalbard reindeer</name>
    <dbReference type="NCBI Taxonomy" id="3082113"/>
    <lineage>
        <taxon>Eukaryota</taxon>
        <taxon>Metazoa</taxon>
        <taxon>Chordata</taxon>
        <taxon>Craniata</taxon>
        <taxon>Vertebrata</taxon>
        <taxon>Euteleostomi</taxon>
        <taxon>Mammalia</taxon>
        <taxon>Eutheria</taxon>
        <taxon>Laurasiatheria</taxon>
        <taxon>Artiodactyla</taxon>
        <taxon>Ruminantia</taxon>
        <taxon>Pecora</taxon>
        <taxon>Cervidae</taxon>
        <taxon>Odocoileinae</taxon>
        <taxon>Rangifer</taxon>
    </lineage>
</organism>
<gene>
    <name evidence="1" type="ORF">MRATA1EN22A_LOCUS18239</name>
</gene>